<gene>
    <name evidence="1" type="ORF">SPARVUS_LOCUS5124806</name>
</gene>
<comment type="caution">
    <text evidence="1">The sequence shown here is derived from an EMBL/GenBank/DDBJ whole genome shotgun (WGS) entry which is preliminary data.</text>
</comment>
<keyword evidence="2" id="KW-1185">Reference proteome</keyword>
<accession>A0ABN9CJ14</accession>
<organism evidence="1 2">
    <name type="scientific">Staurois parvus</name>
    <dbReference type="NCBI Taxonomy" id="386267"/>
    <lineage>
        <taxon>Eukaryota</taxon>
        <taxon>Metazoa</taxon>
        <taxon>Chordata</taxon>
        <taxon>Craniata</taxon>
        <taxon>Vertebrata</taxon>
        <taxon>Euteleostomi</taxon>
        <taxon>Amphibia</taxon>
        <taxon>Batrachia</taxon>
        <taxon>Anura</taxon>
        <taxon>Neobatrachia</taxon>
        <taxon>Ranoidea</taxon>
        <taxon>Ranidae</taxon>
        <taxon>Staurois</taxon>
    </lineage>
</organism>
<protein>
    <submittedName>
        <fullName evidence="1">Uncharacterized protein</fullName>
    </submittedName>
</protein>
<name>A0ABN9CJ14_9NEOB</name>
<evidence type="ECO:0000313" key="2">
    <source>
        <dbReference type="Proteomes" id="UP001162483"/>
    </source>
</evidence>
<evidence type="ECO:0000313" key="1">
    <source>
        <dbReference type="EMBL" id="CAI9559650.1"/>
    </source>
</evidence>
<proteinExistence type="predicted"/>
<dbReference type="Proteomes" id="UP001162483">
    <property type="component" value="Unassembled WGS sequence"/>
</dbReference>
<sequence>MAVCISGCCRPLAGTEQNQQVRMSPVHRGSPIWVQKF</sequence>
<reference evidence="1" key="1">
    <citation type="submission" date="2023-05" db="EMBL/GenBank/DDBJ databases">
        <authorList>
            <person name="Stuckert A."/>
        </authorList>
    </citation>
    <scope>NUCLEOTIDE SEQUENCE</scope>
</reference>
<dbReference type="EMBL" id="CATNWA010010264">
    <property type="protein sequence ID" value="CAI9559650.1"/>
    <property type="molecule type" value="Genomic_DNA"/>
</dbReference>